<evidence type="ECO:0000256" key="1">
    <source>
        <dbReference type="ARBA" id="ARBA00023015"/>
    </source>
</evidence>
<dbReference type="Gene3D" id="3.30.450.20">
    <property type="entry name" value="PAS domain"/>
    <property type="match status" value="1"/>
</dbReference>
<feature type="region of interest" description="Disordered" evidence="4">
    <location>
        <begin position="513"/>
        <end position="533"/>
    </location>
</feature>
<dbReference type="GO" id="GO:0000981">
    <property type="term" value="F:DNA-binding transcription factor activity, RNA polymerase II-specific"/>
    <property type="evidence" value="ECO:0007669"/>
    <property type="project" value="TreeGrafter"/>
</dbReference>
<sequence>MPQTLPLCLWVSSFPPRGEFHLGFPRPELQGASWYQLLHWECMREAQSKHRLSKYQQIDEFSCPSHATESVINSVVLLLFAVTQSEQDRSCILLLRLQKRSGDWLWVHCVLQVKDNMENSQQPVIVCTNQVLSDREAAVMLTNGWLYHYYMVQSKLQYGLAYEAATATRMVAAAAYYHPHAQHPQTVSTYPHHISHQHLDASHHHHHHSYLQHQISPTIQHLHSHNGSTTPSHHQMHLSPNENHNSSPGYVLPHESNYRNERRLDPESTPVDYSLHSHSDIHERTNLGDHYHPDHNQNHINHDDDRSPPLIQHTSHKRRSVKVESVKSESSPRVSPNSEVIVDLDRNGGVYPGGGGGGGGVGGGGGGTLMLAATPVPLHSFARPRVLIKGGMVDPAEFMEQWNPSPPWSDTTVQKVPDIIHQDLSPYVTTTPPTPTGTPSGLSVGSLSHQPPHSAFTFDWAPEQYVPTLQHPRAVPLAEEEQTMVSAWPSEHRLFPLQPPPPPRLLQPTPVLKVEHDTESASRKGERPSTLST</sequence>
<dbReference type="PANTHER" id="PTHR23043:SF39">
    <property type="entry name" value="DYSFUSION, ISOFORM D"/>
    <property type="match status" value="1"/>
</dbReference>
<evidence type="ECO:0000256" key="4">
    <source>
        <dbReference type="SAM" id="MobiDB-lite"/>
    </source>
</evidence>
<dbReference type="GO" id="GO:0010557">
    <property type="term" value="P:positive regulation of macromolecule biosynthetic process"/>
    <property type="evidence" value="ECO:0007669"/>
    <property type="project" value="UniProtKB-ARBA"/>
</dbReference>
<dbReference type="GO" id="GO:0000977">
    <property type="term" value="F:RNA polymerase II transcription regulatory region sequence-specific DNA binding"/>
    <property type="evidence" value="ECO:0007669"/>
    <property type="project" value="TreeGrafter"/>
</dbReference>
<protein>
    <submittedName>
        <fullName evidence="5">Uncharacterized protein</fullName>
    </submittedName>
</protein>
<feature type="compositionally biased region" description="Basic and acidic residues" evidence="4">
    <location>
        <begin position="513"/>
        <end position="527"/>
    </location>
</feature>
<dbReference type="PANTHER" id="PTHR23043">
    <property type="entry name" value="HYPOXIA-INDUCIBLE FACTOR 1 ALPHA"/>
    <property type="match status" value="1"/>
</dbReference>
<evidence type="ECO:0000313" key="5">
    <source>
        <dbReference type="EMBL" id="KAK6636731.1"/>
    </source>
</evidence>
<evidence type="ECO:0000256" key="3">
    <source>
        <dbReference type="ARBA" id="ARBA00023242"/>
    </source>
</evidence>
<organism evidence="5 6">
    <name type="scientific">Polyplax serrata</name>
    <name type="common">Common mouse louse</name>
    <dbReference type="NCBI Taxonomy" id="468196"/>
    <lineage>
        <taxon>Eukaryota</taxon>
        <taxon>Metazoa</taxon>
        <taxon>Ecdysozoa</taxon>
        <taxon>Arthropoda</taxon>
        <taxon>Hexapoda</taxon>
        <taxon>Insecta</taxon>
        <taxon>Pterygota</taxon>
        <taxon>Neoptera</taxon>
        <taxon>Paraneoptera</taxon>
        <taxon>Psocodea</taxon>
        <taxon>Troctomorpha</taxon>
        <taxon>Phthiraptera</taxon>
        <taxon>Anoplura</taxon>
        <taxon>Polyplacidae</taxon>
        <taxon>Polyplax</taxon>
    </lineage>
</organism>
<feature type="compositionally biased region" description="Polar residues" evidence="4">
    <location>
        <begin position="219"/>
        <end position="248"/>
    </location>
</feature>
<comment type="caution">
    <text evidence="5">The sequence shown here is derived from an EMBL/GenBank/DDBJ whole genome shotgun (WGS) entry which is preliminary data.</text>
</comment>
<keyword evidence="1" id="KW-0805">Transcription regulation</keyword>
<dbReference type="Proteomes" id="UP001372834">
    <property type="component" value="Unassembled WGS sequence"/>
</dbReference>
<gene>
    <name evidence="5" type="ORF">RUM43_010394</name>
</gene>
<dbReference type="AlphaFoldDB" id="A0AAN8S779"/>
<keyword evidence="3" id="KW-0539">Nucleus</keyword>
<evidence type="ECO:0000256" key="2">
    <source>
        <dbReference type="ARBA" id="ARBA00023163"/>
    </source>
</evidence>
<accession>A0AAN8S779</accession>
<keyword evidence="2" id="KW-0804">Transcription</keyword>
<reference evidence="5 6" key="1">
    <citation type="submission" date="2023-10" db="EMBL/GenBank/DDBJ databases">
        <title>Genomes of two closely related lineages of the louse Polyplax serrata with different host specificities.</title>
        <authorList>
            <person name="Martinu J."/>
            <person name="Tarabai H."/>
            <person name="Stefka J."/>
            <person name="Hypsa V."/>
        </authorList>
    </citation>
    <scope>NUCLEOTIDE SEQUENCE [LARGE SCALE GENOMIC DNA]</scope>
    <source>
        <strain evidence="5">HR10_N</strain>
    </source>
</reference>
<proteinExistence type="predicted"/>
<dbReference type="EMBL" id="JAWJWE010000004">
    <property type="protein sequence ID" value="KAK6636731.1"/>
    <property type="molecule type" value="Genomic_DNA"/>
</dbReference>
<dbReference type="Pfam" id="PF14598">
    <property type="entry name" value="PAS_11"/>
    <property type="match status" value="2"/>
</dbReference>
<evidence type="ECO:0000313" key="6">
    <source>
        <dbReference type="Proteomes" id="UP001372834"/>
    </source>
</evidence>
<name>A0AAN8S779_POLSC</name>
<feature type="compositionally biased region" description="Basic and acidic residues" evidence="4">
    <location>
        <begin position="284"/>
        <end position="307"/>
    </location>
</feature>
<feature type="region of interest" description="Disordered" evidence="4">
    <location>
        <begin position="284"/>
        <end position="336"/>
    </location>
</feature>
<feature type="region of interest" description="Disordered" evidence="4">
    <location>
        <begin position="219"/>
        <end position="254"/>
    </location>
</feature>